<dbReference type="PANTHER" id="PTHR24198:SF165">
    <property type="entry name" value="ANKYRIN REPEAT-CONTAINING PROTEIN-RELATED"/>
    <property type="match status" value="1"/>
</dbReference>
<dbReference type="EMBL" id="KN796134">
    <property type="protein sequence ID" value="KUI64372.1"/>
    <property type="molecule type" value="Genomic_DNA"/>
</dbReference>
<accession>A0A194VK50</accession>
<dbReference type="OrthoDB" id="20872at2759"/>
<dbReference type="InterPro" id="IPR036770">
    <property type="entry name" value="Ankyrin_rpt-contain_sf"/>
</dbReference>
<feature type="repeat" description="ANK" evidence="3">
    <location>
        <begin position="919"/>
        <end position="951"/>
    </location>
</feature>
<dbReference type="Proteomes" id="UP000078559">
    <property type="component" value="Unassembled WGS sequence"/>
</dbReference>
<feature type="repeat" description="ANK" evidence="3">
    <location>
        <begin position="1917"/>
        <end position="1949"/>
    </location>
</feature>
<dbReference type="Pfam" id="PF12796">
    <property type="entry name" value="Ank_2"/>
    <property type="match status" value="15"/>
</dbReference>
<evidence type="ECO:0000256" key="5">
    <source>
        <dbReference type="SAM" id="MobiDB-lite"/>
    </source>
</evidence>
<feature type="repeat" description="ANK" evidence="3">
    <location>
        <begin position="1718"/>
        <end position="1750"/>
    </location>
</feature>
<feature type="repeat" description="ANK" evidence="3">
    <location>
        <begin position="1785"/>
        <end position="1817"/>
    </location>
</feature>
<feature type="repeat" description="ANK" evidence="3">
    <location>
        <begin position="2016"/>
        <end position="2039"/>
    </location>
</feature>
<feature type="repeat" description="ANK" evidence="3">
    <location>
        <begin position="1884"/>
        <end position="1916"/>
    </location>
</feature>
<dbReference type="Gene3D" id="1.25.40.20">
    <property type="entry name" value="Ankyrin repeat-containing domain"/>
    <property type="match status" value="16"/>
</dbReference>
<dbReference type="PRINTS" id="PR01415">
    <property type="entry name" value="ANKYRIN"/>
</dbReference>
<feature type="repeat" description="ANK" evidence="3">
    <location>
        <begin position="1527"/>
        <end position="1559"/>
    </location>
</feature>
<evidence type="ECO:0000256" key="2">
    <source>
        <dbReference type="ARBA" id="ARBA00023043"/>
    </source>
</evidence>
<feature type="repeat" description="ANK" evidence="3">
    <location>
        <begin position="1105"/>
        <end position="1126"/>
    </location>
</feature>
<dbReference type="SMART" id="SM00248">
    <property type="entry name" value="ANK"/>
    <property type="match status" value="44"/>
</dbReference>
<keyword evidence="7" id="KW-1185">Reference proteome</keyword>
<keyword evidence="4" id="KW-0175">Coiled coil</keyword>
<dbReference type="PROSITE" id="PS50088">
    <property type="entry name" value="ANK_REPEAT"/>
    <property type="match status" value="25"/>
</dbReference>
<feature type="compositionally biased region" description="Polar residues" evidence="5">
    <location>
        <begin position="899"/>
        <end position="908"/>
    </location>
</feature>
<feature type="repeat" description="ANK" evidence="3">
    <location>
        <begin position="1494"/>
        <end position="1526"/>
    </location>
</feature>
<evidence type="ECO:0000313" key="6">
    <source>
        <dbReference type="EMBL" id="KUI64372.1"/>
    </source>
</evidence>
<evidence type="ECO:0000256" key="4">
    <source>
        <dbReference type="SAM" id="Coils"/>
    </source>
</evidence>
<dbReference type="PROSITE" id="PS50297">
    <property type="entry name" value="ANK_REP_REGION"/>
    <property type="match status" value="22"/>
</dbReference>
<name>A0A194VK50_CYTMA</name>
<feature type="repeat" description="ANK" evidence="3">
    <location>
        <begin position="1072"/>
        <end position="1104"/>
    </location>
</feature>
<feature type="compositionally biased region" description="Polar residues" evidence="5">
    <location>
        <begin position="504"/>
        <end position="523"/>
    </location>
</feature>
<feature type="repeat" description="ANK" evidence="3">
    <location>
        <begin position="1173"/>
        <end position="1205"/>
    </location>
</feature>
<feature type="repeat" description="ANK" evidence="3">
    <location>
        <begin position="2377"/>
        <end position="2409"/>
    </location>
</feature>
<feature type="repeat" description="ANK" evidence="3">
    <location>
        <begin position="818"/>
        <end position="850"/>
    </location>
</feature>
<feature type="region of interest" description="Disordered" evidence="5">
    <location>
        <begin position="504"/>
        <end position="550"/>
    </location>
</feature>
<dbReference type="PANTHER" id="PTHR24198">
    <property type="entry name" value="ANKYRIN REPEAT AND PROTEIN KINASE DOMAIN-CONTAINING PROTEIN"/>
    <property type="match status" value="1"/>
</dbReference>
<dbReference type="Pfam" id="PF13637">
    <property type="entry name" value="Ank_4"/>
    <property type="match status" value="1"/>
</dbReference>
<feature type="repeat" description="ANK" evidence="3">
    <location>
        <begin position="1818"/>
        <end position="1850"/>
    </location>
</feature>
<evidence type="ECO:0000256" key="1">
    <source>
        <dbReference type="ARBA" id="ARBA00022737"/>
    </source>
</evidence>
<keyword evidence="1" id="KW-0677">Repeat</keyword>
<gene>
    <name evidence="6" type="ORF">VM1G_11175</name>
</gene>
<dbReference type="SMR" id="A0A194VK50"/>
<feature type="repeat" description="ANK" evidence="3">
    <location>
        <begin position="1140"/>
        <end position="1172"/>
    </location>
</feature>
<feature type="compositionally biased region" description="Basic and acidic residues" evidence="5">
    <location>
        <begin position="873"/>
        <end position="884"/>
    </location>
</feature>
<dbReference type="SUPFAM" id="SSF48403">
    <property type="entry name" value="Ankyrin repeat"/>
    <property type="match status" value="6"/>
</dbReference>
<feature type="repeat" description="ANK" evidence="3">
    <location>
        <begin position="1596"/>
        <end position="1628"/>
    </location>
</feature>
<feature type="region of interest" description="Disordered" evidence="5">
    <location>
        <begin position="975"/>
        <end position="994"/>
    </location>
</feature>
<feature type="repeat" description="ANK" evidence="3">
    <location>
        <begin position="1851"/>
        <end position="1883"/>
    </location>
</feature>
<feature type="repeat" description="ANK" evidence="3">
    <location>
        <begin position="2088"/>
        <end position="2120"/>
    </location>
</feature>
<protein>
    <submittedName>
        <fullName evidence="6">Serine/threonine-protein phosphatase 6 regulatory ankyrin repeat subunit B</fullName>
    </submittedName>
</protein>
<dbReference type="InterPro" id="IPR002110">
    <property type="entry name" value="Ankyrin_rpt"/>
</dbReference>
<reference evidence="6" key="1">
    <citation type="submission" date="2014-12" db="EMBL/GenBank/DDBJ databases">
        <title>Genome Sequence of Valsa Canker Pathogens Uncovers a Specific Adaption of Colonization on Woody Bark.</title>
        <authorList>
            <person name="Yin Z."/>
            <person name="Liu H."/>
            <person name="Gao X."/>
            <person name="Li Z."/>
            <person name="Song N."/>
            <person name="Ke X."/>
            <person name="Dai Q."/>
            <person name="Wu Y."/>
            <person name="Sun Y."/>
            <person name="Xu J.-R."/>
            <person name="Kang Z.K."/>
            <person name="Wang L."/>
            <person name="Huang L."/>
        </authorList>
    </citation>
    <scope>NUCLEOTIDE SEQUENCE [LARGE SCALE GENOMIC DNA]</scope>
    <source>
        <strain evidence="6">03-8</strain>
    </source>
</reference>
<organism evidence="6 7">
    <name type="scientific">Cytospora mali</name>
    <name type="common">Apple Valsa canker fungus</name>
    <name type="synonym">Valsa mali</name>
    <dbReference type="NCBI Taxonomy" id="578113"/>
    <lineage>
        <taxon>Eukaryota</taxon>
        <taxon>Fungi</taxon>
        <taxon>Dikarya</taxon>
        <taxon>Ascomycota</taxon>
        <taxon>Pezizomycotina</taxon>
        <taxon>Sordariomycetes</taxon>
        <taxon>Sordariomycetidae</taxon>
        <taxon>Diaporthales</taxon>
        <taxon>Cytosporaceae</taxon>
        <taxon>Cytospora</taxon>
    </lineage>
</organism>
<feature type="repeat" description="ANK" evidence="3">
    <location>
        <begin position="1336"/>
        <end position="1368"/>
    </location>
</feature>
<feature type="repeat" description="ANK" evidence="3">
    <location>
        <begin position="1751"/>
        <end position="1775"/>
    </location>
</feature>
<feature type="region of interest" description="Disordered" evidence="5">
    <location>
        <begin position="873"/>
        <end position="917"/>
    </location>
</feature>
<feature type="repeat" description="ANK" evidence="3">
    <location>
        <begin position="1560"/>
        <end position="1581"/>
    </location>
</feature>
<proteinExistence type="predicted"/>
<evidence type="ECO:0000313" key="7">
    <source>
        <dbReference type="Proteomes" id="UP000078559"/>
    </source>
</evidence>
<feature type="compositionally biased region" description="Low complexity" evidence="5">
    <location>
        <begin position="885"/>
        <end position="898"/>
    </location>
</feature>
<sequence length="2474" mass="273850">MSQEINATDMELGINVKILDAIARAKGFGLCLRRIWAVAASLPDKEQSLPTLIPTPGMFSIPSHSLQGREHEQCTFDFCEQSRVDFTSVAQRHEKRYCEIENHGHCGQRQFALNNGMGEKNAAVWDLEGRPLLNSSHPYMAISHVWADGTGAGTWGSGKCEGCWWDIISIPKDKTARAKALNNMQSNYADARITLVHDLYLRSWEWVDAEKACFAIVMSPWYSRGWTALELAKSHKVKILFKARNDGYVIKDLDVDILAEIKPSSWYHDTAESIRKLRHASIQSLNDLLTILKPRDTSKPRDVPIISGILAGVHVDGRLSQQEIYQRILRKLGKVAQGHLFHKSATMSSPGFSWCPTNILEMPQAEDGDNQVLKLHENGDLEGVWKVYATDKIESDELIWIGTHDLTKVSLKSALKGKDEEKNVLLVENGVARNRALLVKLMTDKQGKACCHSIGPVYFDPALLKKKGVESYTGVKFKIGSTENMQELTGTAWDFLSLMNGKNETTNQASSTEDVGAANQNSRSEAKDLEGQTTTDPTETDKTPHAELEADSLGNRRAILYLDKKPDYMLFQDGNKIPNSKDSSPENPETMVLYYKTSESSQAFFYGQKRVGEKIKEWLEQSQTFKTGRLMLLGVDGGNIKDISDDESRAAGSLAHDAIVLLIQTNKTDIGPLVELLLDNKASHDVQDDEQTLLHLALEQESFEIVEKLLTNKTNPANPDTRAADMQIALHLTARKAHLAAEEYLLAKGAQPAARKFPLAASGPKEAGVTTEEARVTTEEAEEARLAAEEADKARLYENVAKLLVEKTKDINTKEPSMGQTALHLAAESGNNVLATSLIGKGARTDIKDCDRHKALYHAAKNNRDKIVTALLEHAKDERNKNRSDNSSGNDPNGNSNRIINDQSNESNKNNRDSEWERDKTNALHVVAHEGHESIVNIILQHGANASSRDENGRTALMLAAGAGHHQVVDILIRKRGPKGSEQKEPGKEEDLEKLKKDKQEELNEALLLAVKGKHKEAIRKLQDVGAKSDLLKSEEMTALHLTIEAGDKESSKLLIRALGDQDEVNAQDHRKKQSALHLAADKGMIDAVAALLDKQADVKLQDLYNRTALHWAVIRGNVKIMELLLGKTPQEFINTLDHDNRTSLHWAVCQGSIEAMELILKHTPQYDAPDKDGRTALILAAERGNIEAVGRLLAIGSSPGITDKDEMTALDRATTNGHKAVVLRLLDKTEKDEARKKALDLAVEKGHLPMAMEIQKRIKDLGLRSSALASILFLASTTPGSTGEVHDLMNDNSDLNQQDKKKGRTALMLSVESENDQFALRLLKLHAKTDLQDNDGKTALMMATKSENKSIMEALLKAKADANIQDNQGYTSLHYATESNPSPESLKLLLELGKADPNTQDNRSRTALHLLLETLRRSLDSGTQFSLVEFKRRQFRKIIFILLHNQAKLELKDDQGQTPLHLAAHIDQSIAIQLLEHLKLQKPRPNLDIEDGEGRSPLLLAAERGDDVLVKQLLTSNLKPDTQNSRGETPLLFAAKRGDTSIVKALLEKGADRNLQDARGRTPLSQAAQNGKKEVVEILLGTKKPESTLNIRDDMGRTALLHAAENGHLEIVEILHSSGANLDLMDYGGKKAWQKAMDNKHIDIVKYLLSDLKRIEDGEGINDRQERHIIDRERRDVVDRERRDISEALLLASRTGWVELVEVLLDKEADKTFQDCQGSTALHLATMSGHQEVVNKLLDKGSIFAIEDEKGHTALMQAAEHGFGSIVSLLLEKGRAKEDLNGWKGPEVLLFAAEKGDTKIVKLLLDSNVNFNYVNSVSQTAMALAAANGYKAIVELLLERKADSTIKDNHDRTALHHAAWGGYDDVVEILLGKKVDLGASDNLGQLALHLAAERASQKVVEKLLDKKANANKKSNDGQTALHRAAWGGSYEVVRLLLHHGGDPFERDNMKNRPWQVAAEKGHESIVEALLGKEKDVGEEEISKEKGLIFAAKKGYVGIARSLLDRGANVDMRDKEELTPLHWAMKRGDQELVNLLVENILVEERKATVNMRDKKRQTPLLLGVLEKRATVVLALLRSDADANIADKDGRTALHHAAQNGNLEIVQILVDHKADPHIRDAETKKAWELAADRGHNLIVDLLLEKELDLRPTSQKMERLLLQMAERGWVPMVRLLLKKGVNSNAEDHRGRVPIGIAAEHGKHDVVKLLLSEGANPCIPDSKRQTPILWAAEAGNTKIISSLLHHFASNEPSEKAKMVNHCDSGNRTALLIALEKGHDDVAGLLLRKGCAGIEVNHKDITGRTALHLAAERGNLKLVQLLLDKGADLELQDNLNQTALLLAAEQGKNNVVNALLDWLSNSTNSADSIKPSELIDKTDRRDRTALLIAAERGDKEMVEKLLDLGANANHEDKLKRTALTLATENGGKEVVDLLLRKKEDQQRKGSDERESLRVAVANGDKVLTKTLLNRPARCSKWE</sequence>
<feature type="compositionally biased region" description="Basic and acidic residues" evidence="5">
    <location>
        <begin position="539"/>
        <end position="548"/>
    </location>
</feature>
<feature type="repeat" description="ANK" evidence="3">
    <location>
        <begin position="952"/>
        <end position="975"/>
    </location>
</feature>
<feature type="coiled-coil region" evidence="4">
    <location>
        <begin position="779"/>
        <end position="806"/>
    </location>
</feature>
<evidence type="ECO:0000256" key="3">
    <source>
        <dbReference type="PROSITE-ProRule" id="PRU00023"/>
    </source>
</evidence>
<feature type="repeat" description="ANK" evidence="3">
    <location>
        <begin position="2187"/>
        <end position="2219"/>
    </location>
</feature>
<feature type="repeat" description="ANK" evidence="3">
    <location>
        <begin position="1983"/>
        <end position="2015"/>
    </location>
</feature>
<feature type="repeat" description="ANK" evidence="3">
    <location>
        <begin position="2298"/>
        <end position="2330"/>
    </location>
</feature>
<keyword evidence="2 3" id="KW-0040">ANK repeat</keyword>
<feature type="compositionally biased region" description="Basic and acidic residues" evidence="5">
    <location>
        <begin position="979"/>
        <end position="994"/>
    </location>
</feature>